<organism evidence="2 3">
    <name type="scientific">Cocos nucifera</name>
    <name type="common">Coconut palm</name>
    <dbReference type="NCBI Taxonomy" id="13894"/>
    <lineage>
        <taxon>Eukaryota</taxon>
        <taxon>Viridiplantae</taxon>
        <taxon>Streptophyta</taxon>
        <taxon>Embryophyta</taxon>
        <taxon>Tracheophyta</taxon>
        <taxon>Spermatophyta</taxon>
        <taxon>Magnoliopsida</taxon>
        <taxon>Liliopsida</taxon>
        <taxon>Arecaceae</taxon>
        <taxon>Arecoideae</taxon>
        <taxon>Cocoseae</taxon>
        <taxon>Attaleinae</taxon>
        <taxon>Cocos</taxon>
    </lineage>
</organism>
<protein>
    <submittedName>
        <fullName evidence="2">Uncharacterized protein</fullName>
    </submittedName>
</protein>
<proteinExistence type="predicted"/>
<comment type="caution">
    <text evidence="2">The sequence shown here is derived from an EMBL/GenBank/DDBJ whole genome shotgun (WGS) entry which is preliminary data.</text>
</comment>
<dbReference type="Proteomes" id="UP000797356">
    <property type="component" value="Chromosome 8"/>
</dbReference>
<reference evidence="2" key="1">
    <citation type="journal article" date="2017" name="Gigascience">
        <title>The genome draft of coconut (Cocos nucifera).</title>
        <authorList>
            <person name="Xiao Y."/>
            <person name="Xu P."/>
            <person name="Fan H."/>
            <person name="Baudouin L."/>
            <person name="Xia W."/>
            <person name="Bocs S."/>
            <person name="Xu J."/>
            <person name="Li Q."/>
            <person name="Guo A."/>
            <person name="Zhou L."/>
            <person name="Li J."/>
            <person name="Wu Y."/>
            <person name="Ma Z."/>
            <person name="Armero A."/>
            <person name="Issali A.E."/>
            <person name="Liu N."/>
            <person name="Peng M."/>
            <person name="Yang Y."/>
        </authorList>
    </citation>
    <scope>NUCLEOTIDE SEQUENCE</scope>
    <source>
        <tissue evidence="2">Spear leaf of Hainan Tall coconut</tissue>
    </source>
</reference>
<evidence type="ECO:0000256" key="1">
    <source>
        <dbReference type="SAM" id="MobiDB-lite"/>
    </source>
</evidence>
<accession>A0A8K0N5S0</accession>
<feature type="compositionally biased region" description="Pro residues" evidence="1">
    <location>
        <begin position="34"/>
        <end position="52"/>
    </location>
</feature>
<evidence type="ECO:0000313" key="2">
    <source>
        <dbReference type="EMBL" id="KAG1358721.1"/>
    </source>
</evidence>
<keyword evidence="3" id="KW-1185">Reference proteome</keyword>
<sequence>MRQKGGAVLLWSAGGRGRRHGPPRPPPDHRISSRPPPGELPFSPPPSLPTLSPPRNQDSQVRLCPCLILAATTVDGRDVIAFPSLHLLWVAVMEKPPIAEPSKSEGYNLRSLIGMK</sequence>
<gene>
    <name evidence="2" type="ORF">COCNU_08G001670</name>
</gene>
<name>A0A8K0N5S0_COCNU</name>
<dbReference type="EMBL" id="CM017879">
    <property type="protein sequence ID" value="KAG1358721.1"/>
    <property type="molecule type" value="Genomic_DNA"/>
</dbReference>
<reference evidence="2" key="2">
    <citation type="submission" date="2019-07" db="EMBL/GenBank/DDBJ databases">
        <authorList>
            <person name="Yang Y."/>
            <person name="Bocs S."/>
            <person name="Baudouin L."/>
        </authorList>
    </citation>
    <scope>NUCLEOTIDE SEQUENCE</scope>
    <source>
        <tissue evidence="2">Spear leaf of Hainan Tall coconut</tissue>
    </source>
</reference>
<dbReference type="AlphaFoldDB" id="A0A8K0N5S0"/>
<feature type="region of interest" description="Disordered" evidence="1">
    <location>
        <begin position="1"/>
        <end position="58"/>
    </location>
</feature>
<evidence type="ECO:0000313" key="3">
    <source>
        <dbReference type="Proteomes" id="UP000797356"/>
    </source>
</evidence>